<comment type="caution">
    <text evidence="4">The sequence shown here is derived from an EMBL/GenBank/DDBJ whole genome shotgun (WGS) entry which is preliminary data.</text>
</comment>
<evidence type="ECO:0000259" key="3">
    <source>
        <dbReference type="Pfam" id="PF04608"/>
    </source>
</evidence>
<keyword evidence="1 2" id="KW-0472">Membrane</keyword>
<dbReference type="EC" id="3.1.3.27" evidence="1"/>
<feature type="domain" description="YutG/PgpA" evidence="3">
    <location>
        <begin position="22"/>
        <end position="160"/>
    </location>
</feature>
<dbReference type="Pfam" id="PF04608">
    <property type="entry name" value="PgpA"/>
    <property type="match status" value="1"/>
</dbReference>
<keyword evidence="5" id="KW-1185">Reference proteome</keyword>
<dbReference type="UniPathway" id="UPA00084">
    <property type="reaction ID" value="UER00504"/>
</dbReference>
<dbReference type="InterPro" id="IPR007686">
    <property type="entry name" value="YutG/PgpA"/>
</dbReference>
<keyword evidence="1" id="KW-0460">Magnesium</keyword>
<protein>
    <recommendedName>
        <fullName evidence="1">Phosphatidylglycerophosphatase A</fullName>
        <ecNumber evidence="1">3.1.3.27</ecNumber>
    </recommendedName>
    <alternativeName>
        <fullName evidence="1">Phosphatidylglycerolphosphate phosphatase A</fullName>
    </alternativeName>
</protein>
<feature type="transmembrane region" description="Helical" evidence="2">
    <location>
        <begin position="142"/>
        <end position="164"/>
    </location>
</feature>
<evidence type="ECO:0000256" key="1">
    <source>
        <dbReference type="PIRNR" id="PIRNR006162"/>
    </source>
</evidence>
<dbReference type="PANTHER" id="PTHR36305">
    <property type="entry name" value="PHOSPHATIDYLGLYCEROPHOSPHATASE A"/>
    <property type="match status" value="1"/>
</dbReference>
<dbReference type="GO" id="GO:0005886">
    <property type="term" value="C:plasma membrane"/>
    <property type="evidence" value="ECO:0007669"/>
    <property type="project" value="UniProtKB-SubCell"/>
</dbReference>
<comment type="catalytic activity">
    <reaction evidence="1">
        <text>a 1,2-diacyl-sn-glycero-3-phospho-(1'-sn-glycero-3'-phosphate) + H2O = a 1,2-diacyl-sn-glycero-3-phospho-(1'-sn-glycerol) + phosphate</text>
        <dbReference type="Rhea" id="RHEA:33751"/>
        <dbReference type="ChEBI" id="CHEBI:15377"/>
        <dbReference type="ChEBI" id="CHEBI:43474"/>
        <dbReference type="ChEBI" id="CHEBI:60110"/>
        <dbReference type="ChEBI" id="CHEBI:64716"/>
        <dbReference type="EC" id="3.1.3.27"/>
    </reaction>
</comment>
<accession>A0A840RDA6</accession>
<keyword evidence="1" id="KW-1208">Phospholipid metabolism</keyword>
<keyword evidence="1" id="KW-0595">Phospholipid degradation</keyword>
<dbReference type="GO" id="GO:0009395">
    <property type="term" value="P:phospholipid catabolic process"/>
    <property type="evidence" value="ECO:0007669"/>
    <property type="project" value="UniProtKB-KW"/>
</dbReference>
<keyword evidence="1" id="KW-1003">Cell membrane</keyword>
<keyword evidence="1" id="KW-0479">Metal-binding</keyword>
<keyword evidence="1" id="KW-0997">Cell inner membrane</keyword>
<dbReference type="SUPFAM" id="SSF101307">
    <property type="entry name" value="YutG-like"/>
    <property type="match status" value="1"/>
</dbReference>
<dbReference type="AlphaFoldDB" id="A0A840RDA6"/>
<comment type="cofactor">
    <cofactor evidence="1">
        <name>Mg(2+)</name>
        <dbReference type="ChEBI" id="CHEBI:18420"/>
    </cofactor>
</comment>
<proteinExistence type="predicted"/>
<dbReference type="PANTHER" id="PTHR36305:SF1">
    <property type="entry name" value="PHOSPHATIDYLGLYCEROPHOSPHATASE A"/>
    <property type="match status" value="1"/>
</dbReference>
<keyword evidence="1 2" id="KW-0812">Transmembrane</keyword>
<dbReference type="CDD" id="cd06971">
    <property type="entry name" value="PgpA"/>
    <property type="match status" value="1"/>
</dbReference>
<keyword evidence="1" id="KW-0443">Lipid metabolism</keyword>
<dbReference type="Proteomes" id="UP000543030">
    <property type="component" value="Unassembled WGS sequence"/>
</dbReference>
<dbReference type="InterPro" id="IPR036681">
    <property type="entry name" value="PgpA-like_sf"/>
</dbReference>
<comment type="pathway">
    <text evidence="1">Phospholipid metabolism; phosphatidylglycerol biosynthesis; phosphatidylglycerol from CDP-diacylglycerol: step 2/2.</text>
</comment>
<keyword evidence="1 4" id="KW-0378">Hydrolase</keyword>
<keyword evidence="1" id="KW-0442">Lipid degradation</keyword>
<dbReference type="EMBL" id="JACHHN010000002">
    <property type="protein sequence ID" value="MBB5190251.1"/>
    <property type="molecule type" value="Genomic_DNA"/>
</dbReference>
<evidence type="ECO:0000313" key="5">
    <source>
        <dbReference type="Proteomes" id="UP000543030"/>
    </source>
</evidence>
<feature type="transmembrane region" description="Helical" evidence="2">
    <location>
        <begin position="94"/>
        <end position="121"/>
    </location>
</feature>
<dbReference type="InterPro" id="IPR026037">
    <property type="entry name" value="PgpA"/>
</dbReference>
<dbReference type="RefSeq" id="WP_184098151.1">
    <property type="nucleotide sequence ID" value="NZ_JACHHN010000002.1"/>
</dbReference>
<organism evidence="4 5">
    <name type="scientific">Silvimonas terrae</name>
    <dbReference type="NCBI Taxonomy" id="300266"/>
    <lineage>
        <taxon>Bacteria</taxon>
        <taxon>Pseudomonadati</taxon>
        <taxon>Pseudomonadota</taxon>
        <taxon>Betaproteobacteria</taxon>
        <taxon>Neisseriales</taxon>
        <taxon>Chitinibacteraceae</taxon>
        <taxon>Silvimonas</taxon>
    </lineage>
</organism>
<reference evidence="4 5" key="1">
    <citation type="submission" date="2020-08" db="EMBL/GenBank/DDBJ databases">
        <title>Genomic Encyclopedia of Type Strains, Phase IV (KMG-IV): sequencing the most valuable type-strain genomes for metagenomic binning, comparative biology and taxonomic classification.</title>
        <authorList>
            <person name="Goeker M."/>
        </authorList>
    </citation>
    <scope>NUCLEOTIDE SEQUENCE [LARGE SCALE GENOMIC DNA]</scope>
    <source>
        <strain evidence="4 5">DSM 18233</strain>
    </source>
</reference>
<comment type="function">
    <text evidence="1">Lipid phosphatase which dephosphorylates phosphatidylglycerophosphate (PGP) to phosphatidylglycerol (PG).</text>
</comment>
<name>A0A840RDA6_9NEIS</name>
<comment type="subcellular location">
    <subcellularLocation>
        <location evidence="1">Cell inner membrane</location>
        <topology evidence="1">Multi-pass membrane protein</topology>
    </subcellularLocation>
</comment>
<gene>
    <name evidence="4" type="ORF">HNQ50_000973</name>
</gene>
<dbReference type="GO" id="GO:0008962">
    <property type="term" value="F:phosphatidylglycerophosphatase activity"/>
    <property type="evidence" value="ECO:0007669"/>
    <property type="project" value="UniProtKB-EC"/>
</dbReference>
<feature type="transmembrane region" description="Helical" evidence="2">
    <location>
        <begin position="51"/>
        <end position="74"/>
    </location>
</feature>
<sequence length="167" mass="18318">MGKSGTVPADWRFCFSHPAHFIALGFGSGVAPKAPGTFGSLAAIPLFAAMLYLWPPIFILSITALVFVIGWWAASKTGHDLGVHDHGAIVIDEIVAMWLVLLVVPLNFWWWLAAFAAFRLFDIWKPWPIRWFDAKVPGGLGVMVDDIVAAFYAVIVLLVAQMMLGHA</sequence>
<evidence type="ECO:0000256" key="2">
    <source>
        <dbReference type="SAM" id="Phobius"/>
    </source>
</evidence>
<dbReference type="PIRSF" id="PIRSF006162">
    <property type="entry name" value="PgpA"/>
    <property type="match status" value="1"/>
</dbReference>
<keyword evidence="2" id="KW-1133">Transmembrane helix</keyword>
<dbReference type="GO" id="GO:0006655">
    <property type="term" value="P:phosphatidylglycerol biosynthetic process"/>
    <property type="evidence" value="ECO:0007669"/>
    <property type="project" value="UniProtKB-UniPathway"/>
</dbReference>
<dbReference type="GO" id="GO:0046872">
    <property type="term" value="F:metal ion binding"/>
    <property type="evidence" value="ECO:0007669"/>
    <property type="project" value="UniProtKB-KW"/>
</dbReference>
<evidence type="ECO:0000313" key="4">
    <source>
        <dbReference type="EMBL" id="MBB5190251.1"/>
    </source>
</evidence>